<evidence type="ECO:0000256" key="1">
    <source>
        <dbReference type="ARBA" id="ARBA00023015"/>
    </source>
</evidence>
<dbReference type="PANTHER" id="PTHR24567:SF68">
    <property type="entry name" value="DNA-BINDING TRANSCRIPTIONAL DUAL REGULATOR CRP"/>
    <property type="match status" value="1"/>
</dbReference>
<keyword evidence="6" id="KW-0808">Transferase</keyword>
<sequence length="233" mass="25351">MPDASDRNRALLAATPTFRGVPEAQLGTLARQAKPLRLAPREVLFAKGDPGESMYLVVSGRVRIGVVSMEGREVTYALIGPGQVFGEIAILDGGPRTADATAVEASDLLVIERRDILAFIRTNGDYGLRLIETLCRRLRHANELLEDTIFLSLPSRVAKQLLALADEIGEPGDGGVTIRMSQQAVADHMGISRESVNKVLAKWEQGGLVRLWRGQITIRDRAGLARFLGDDGR</sequence>
<dbReference type="PROSITE" id="PS00889">
    <property type="entry name" value="CNMP_BINDING_2"/>
    <property type="match status" value="1"/>
</dbReference>
<evidence type="ECO:0000313" key="6">
    <source>
        <dbReference type="EMBL" id="SBW11738.1"/>
    </source>
</evidence>
<dbReference type="PROSITE" id="PS51063">
    <property type="entry name" value="HTH_CRP_2"/>
    <property type="match status" value="1"/>
</dbReference>
<evidence type="ECO:0000259" key="5">
    <source>
        <dbReference type="PROSITE" id="PS51063"/>
    </source>
</evidence>
<dbReference type="InterPro" id="IPR050397">
    <property type="entry name" value="Env_Response_Regulators"/>
</dbReference>
<dbReference type="SUPFAM" id="SSF46785">
    <property type="entry name" value="Winged helix' DNA-binding domain"/>
    <property type="match status" value="1"/>
</dbReference>
<dbReference type="SMART" id="SM00419">
    <property type="entry name" value="HTH_CRP"/>
    <property type="match status" value="1"/>
</dbReference>
<dbReference type="AlphaFoldDB" id="A0A212KJC0"/>
<accession>A0A212KJC0</accession>
<dbReference type="PRINTS" id="PR00034">
    <property type="entry name" value="HTHCRP"/>
</dbReference>
<reference evidence="6" key="1">
    <citation type="submission" date="2016-04" db="EMBL/GenBank/DDBJ databases">
        <authorList>
            <person name="Evans L.H."/>
            <person name="Alamgir A."/>
            <person name="Owens N."/>
            <person name="Weber N.D."/>
            <person name="Virtaneva K."/>
            <person name="Barbian K."/>
            <person name="Babar A."/>
            <person name="Rosenke K."/>
        </authorList>
    </citation>
    <scope>NUCLEOTIDE SEQUENCE</scope>
    <source>
        <strain evidence="6">86</strain>
    </source>
</reference>
<name>A0A212KJC0_9PROT</name>
<dbReference type="GO" id="GO:0016301">
    <property type="term" value="F:kinase activity"/>
    <property type="evidence" value="ECO:0007669"/>
    <property type="project" value="UniProtKB-KW"/>
</dbReference>
<dbReference type="EMBL" id="FLUO01000002">
    <property type="protein sequence ID" value="SBW11738.1"/>
    <property type="molecule type" value="Genomic_DNA"/>
</dbReference>
<dbReference type="InterPro" id="IPR036388">
    <property type="entry name" value="WH-like_DNA-bd_sf"/>
</dbReference>
<dbReference type="GO" id="GO:0003677">
    <property type="term" value="F:DNA binding"/>
    <property type="evidence" value="ECO:0007669"/>
    <property type="project" value="UniProtKB-KW"/>
</dbReference>
<dbReference type="InterPro" id="IPR036390">
    <property type="entry name" value="WH_DNA-bd_sf"/>
</dbReference>
<keyword evidence="3" id="KW-0804">Transcription</keyword>
<dbReference type="GO" id="GO:0005829">
    <property type="term" value="C:cytosol"/>
    <property type="evidence" value="ECO:0007669"/>
    <property type="project" value="TreeGrafter"/>
</dbReference>
<evidence type="ECO:0000259" key="4">
    <source>
        <dbReference type="PROSITE" id="PS50042"/>
    </source>
</evidence>
<feature type="domain" description="Cyclic nucleotide-binding" evidence="4">
    <location>
        <begin position="17"/>
        <end position="137"/>
    </location>
</feature>
<keyword evidence="2" id="KW-0238">DNA-binding</keyword>
<dbReference type="InterPro" id="IPR000595">
    <property type="entry name" value="cNMP-bd_dom"/>
</dbReference>
<evidence type="ECO:0000256" key="3">
    <source>
        <dbReference type="ARBA" id="ARBA00023163"/>
    </source>
</evidence>
<dbReference type="CDD" id="cd00038">
    <property type="entry name" value="CAP_ED"/>
    <property type="match status" value="1"/>
</dbReference>
<feature type="domain" description="HTH crp-type" evidence="5">
    <location>
        <begin position="151"/>
        <end position="222"/>
    </location>
</feature>
<dbReference type="InterPro" id="IPR014710">
    <property type="entry name" value="RmlC-like_jellyroll"/>
</dbReference>
<organism evidence="6">
    <name type="scientific">uncultured Alphaproteobacteria bacterium</name>
    <dbReference type="NCBI Taxonomy" id="91750"/>
    <lineage>
        <taxon>Bacteria</taxon>
        <taxon>Pseudomonadati</taxon>
        <taxon>Pseudomonadota</taxon>
        <taxon>Alphaproteobacteria</taxon>
        <taxon>environmental samples</taxon>
    </lineage>
</organism>
<dbReference type="Pfam" id="PF00027">
    <property type="entry name" value="cNMP_binding"/>
    <property type="match status" value="1"/>
</dbReference>
<dbReference type="SUPFAM" id="SSF51206">
    <property type="entry name" value="cAMP-binding domain-like"/>
    <property type="match status" value="1"/>
</dbReference>
<dbReference type="PANTHER" id="PTHR24567">
    <property type="entry name" value="CRP FAMILY TRANSCRIPTIONAL REGULATORY PROTEIN"/>
    <property type="match status" value="1"/>
</dbReference>
<keyword evidence="6" id="KW-0418">Kinase</keyword>
<dbReference type="InterPro" id="IPR018490">
    <property type="entry name" value="cNMP-bd_dom_sf"/>
</dbReference>
<dbReference type="Gene3D" id="1.10.10.10">
    <property type="entry name" value="Winged helix-like DNA-binding domain superfamily/Winged helix DNA-binding domain"/>
    <property type="match status" value="1"/>
</dbReference>
<dbReference type="PROSITE" id="PS50042">
    <property type="entry name" value="CNMP_BINDING_3"/>
    <property type="match status" value="1"/>
</dbReference>
<dbReference type="SMART" id="SM00100">
    <property type="entry name" value="cNMP"/>
    <property type="match status" value="1"/>
</dbReference>
<dbReference type="GO" id="GO:0003700">
    <property type="term" value="F:DNA-binding transcription factor activity"/>
    <property type="evidence" value="ECO:0007669"/>
    <property type="project" value="TreeGrafter"/>
</dbReference>
<evidence type="ECO:0000256" key="2">
    <source>
        <dbReference type="ARBA" id="ARBA00023125"/>
    </source>
</evidence>
<proteinExistence type="predicted"/>
<gene>
    <name evidence="6" type="ORF">KL86APRO_20290</name>
</gene>
<dbReference type="InterPro" id="IPR018488">
    <property type="entry name" value="cNMP-bd_CS"/>
</dbReference>
<dbReference type="InterPro" id="IPR012318">
    <property type="entry name" value="HTH_CRP"/>
</dbReference>
<dbReference type="Pfam" id="PF13545">
    <property type="entry name" value="HTH_Crp_2"/>
    <property type="match status" value="1"/>
</dbReference>
<protein>
    <submittedName>
        <fullName evidence="6">cAMP-binding protein-catabolite gene activator and regulatory subunit of cAMP-dependent protein kinase</fullName>
    </submittedName>
</protein>
<keyword evidence="1" id="KW-0805">Transcription regulation</keyword>
<dbReference type="Gene3D" id="2.60.120.10">
    <property type="entry name" value="Jelly Rolls"/>
    <property type="match status" value="1"/>
</dbReference>